<dbReference type="OMA" id="RAWHEFL"/>
<reference evidence="1 2" key="1">
    <citation type="submission" date="2016-05" db="EMBL/GenBank/DDBJ databases">
        <title>Genome sequencing of Acetobacter pasteurianus strain SRCM100623.</title>
        <authorList>
            <person name="Song Y.R."/>
        </authorList>
    </citation>
    <scope>NUCLEOTIDE SEQUENCE [LARGE SCALE GENOMIC DNA]</scope>
    <source>
        <strain evidence="1 2">SRCM100623</strain>
    </source>
</reference>
<sequence length="207" mass="22405">MIPDTSKPGVIRRTLQGMLLLASGRRDGIACFDGTLDAFGAALAPQLAFLVVGLMQVFLQTDKIMALIKVLLSLCVTLLPAVVSHFYAQRWGRGALWLRYITAATWCNWVVVLISLAATLLAALLFPAIAQQPGFMAALVMTAAVYELWLQWFVARVGLGISGGRAFVLYASVLLATLALYGLAALLPPHYKVLTDLLQPMIVMNNS</sequence>
<evidence type="ECO:0000313" key="1">
    <source>
        <dbReference type="EMBL" id="OAZ72581.1"/>
    </source>
</evidence>
<dbReference type="GeneID" id="60375657"/>
<organism evidence="1 2">
    <name type="scientific">Acetobacter pasteurianus</name>
    <name type="common">Acetobacter turbidans</name>
    <dbReference type="NCBI Taxonomy" id="438"/>
    <lineage>
        <taxon>Bacteria</taxon>
        <taxon>Pseudomonadati</taxon>
        <taxon>Pseudomonadota</taxon>
        <taxon>Alphaproteobacteria</taxon>
        <taxon>Acetobacterales</taxon>
        <taxon>Acetobacteraceae</taxon>
        <taxon>Acetobacter</taxon>
    </lineage>
</organism>
<accession>A0A1A0DCL1</accession>
<dbReference type="Proteomes" id="UP000093796">
    <property type="component" value="Unassembled WGS sequence"/>
</dbReference>
<dbReference type="OrthoDB" id="7281988at2"/>
<dbReference type="AlphaFoldDB" id="A0A1A0DCL1"/>
<proteinExistence type="predicted"/>
<evidence type="ECO:0000313" key="2">
    <source>
        <dbReference type="Proteomes" id="UP000093796"/>
    </source>
</evidence>
<name>A0A1A0DCL1_ACEPA</name>
<comment type="caution">
    <text evidence="1">The sequence shown here is derived from an EMBL/GenBank/DDBJ whole genome shotgun (WGS) entry which is preliminary data.</text>
</comment>
<dbReference type="PATRIC" id="fig|438.15.peg.1292"/>
<gene>
    <name evidence="1" type="ORF">SRCM100623_01122</name>
</gene>
<protein>
    <submittedName>
        <fullName evidence="1">Uncharacterized protein</fullName>
    </submittedName>
</protein>
<dbReference type="EMBL" id="LYUD01000099">
    <property type="protein sequence ID" value="OAZ72581.1"/>
    <property type="molecule type" value="Genomic_DNA"/>
</dbReference>
<dbReference type="RefSeq" id="WP_003622590.1">
    <property type="nucleotide sequence ID" value="NZ_BSCN01000074.1"/>
</dbReference>